<evidence type="ECO:0000313" key="2">
    <source>
        <dbReference type="EMBL" id="TCK25185.1"/>
    </source>
</evidence>
<dbReference type="OrthoDB" id="9803687at2"/>
<dbReference type="GO" id="GO:0016491">
    <property type="term" value="F:oxidoreductase activity"/>
    <property type="evidence" value="ECO:0007669"/>
    <property type="project" value="UniProtKB-KW"/>
</dbReference>
<dbReference type="Proteomes" id="UP000295560">
    <property type="component" value="Unassembled WGS sequence"/>
</dbReference>
<protein>
    <submittedName>
        <fullName evidence="2">5,10-methylenetetrahydrofolate reductase</fullName>
    </submittedName>
</protein>
<proteinExistence type="predicted"/>
<comment type="caution">
    <text evidence="2">The sequence shown here is derived from an EMBL/GenBank/DDBJ whole genome shotgun (WGS) entry which is preliminary data.</text>
</comment>
<name>A0A4R1HVZ8_PSEEN</name>
<organism evidence="2 3">
    <name type="scientific">Pseudonocardia endophytica</name>
    <dbReference type="NCBI Taxonomy" id="401976"/>
    <lineage>
        <taxon>Bacteria</taxon>
        <taxon>Bacillati</taxon>
        <taxon>Actinomycetota</taxon>
        <taxon>Actinomycetes</taxon>
        <taxon>Pseudonocardiales</taxon>
        <taxon>Pseudonocardiaceae</taxon>
        <taxon>Pseudonocardia</taxon>
    </lineage>
</organism>
<gene>
    <name evidence="2" type="ORF">EV378_0983</name>
</gene>
<accession>A0A4R1HVZ8</accession>
<evidence type="ECO:0000313" key="3">
    <source>
        <dbReference type="Proteomes" id="UP000295560"/>
    </source>
</evidence>
<keyword evidence="1" id="KW-0560">Oxidoreductase</keyword>
<dbReference type="SUPFAM" id="SSF51730">
    <property type="entry name" value="FAD-linked oxidoreductase"/>
    <property type="match status" value="1"/>
</dbReference>
<reference evidence="2 3" key="1">
    <citation type="submission" date="2019-03" db="EMBL/GenBank/DDBJ databases">
        <title>Sequencing the genomes of 1000 actinobacteria strains.</title>
        <authorList>
            <person name="Klenk H.-P."/>
        </authorList>
    </citation>
    <scope>NUCLEOTIDE SEQUENCE [LARGE SCALE GENOMIC DNA]</scope>
    <source>
        <strain evidence="2 3">DSM 44969</strain>
    </source>
</reference>
<dbReference type="InterPro" id="IPR029041">
    <property type="entry name" value="FAD-linked_oxidoreductase-like"/>
</dbReference>
<keyword evidence="3" id="KW-1185">Reference proteome</keyword>
<dbReference type="GO" id="GO:0035999">
    <property type="term" value="P:tetrahydrofolate interconversion"/>
    <property type="evidence" value="ECO:0007669"/>
    <property type="project" value="UniProtKB-UniPathway"/>
</dbReference>
<evidence type="ECO:0000256" key="1">
    <source>
        <dbReference type="ARBA" id="ARBA00023002"/>
    </source>
</evidence>
<dbReference type="AlphaFoldDB" id="A0A4R1HVZ8"/>
<dbReference type="Gene3D" id="3.20.20.220">
    <property type="match status" value="1"/>
</dbReference>
<dbReference type="UniPathway" id="UPA00193"/>
<sequence length="326" mass="32833">MVYGPCGGVRDDLTCELGSVTCPFVDGPAVAWGGPVPSSHPVPGAFERSGGRPIVLADLTVPPYDAGSLARCTTMLAGSCDALLVGQYHDQPDFPPTLLAALIGEAGGHPWVTLSCRDRNRVVLEQDLAGLAAVGVDAVFCVTGDARAPGVRADVTQVFDLDGPRLAGLAAAAGLPVAVPESPDAPPREERAARLAEKRRAGAGAAVLNHVGSADRLAAFTSAARASGADLPVVAGVAVYTDEPGARTLQAFPGLALDPERVEAVLAAPDPVEAGIEAAVAEAAELLAVPGVAGVNLSGRGTSGGSERAAEIKAEVGRRIRGLLAA</sequence>
<dbReference type="EMBL" id="SMFZ01000001">
    <property type="protein sequence ID" value="TCK25185.1"/>
    <property type="molecule type" value="Genomic_DNA"/>
</dbReference>